<dbReference type="PATRIC" id="fig|1304275.5.peg.2360"/>
<dbReference type="AlphaFoldDB" id="A0A084IK55"/>
<dbReference type="InterPro" id="IPR029044">
    <property type="entry name" value="Nucleotide-diphossugar_trans"/>
</dbReference>
<keyword evidence="1" id="KW-1133">Transmembrane helix</keyword>
<keyword evidence="1" id="KW-0472">Membrane</keyword>
<keyword evidence="3" id="KW-1185">Reference proteome</keyword>
<dbReference type="Gene3D" id="3.90.550.10">
    <property type="entry name" value="Spore Coat Polysaccharide Biosynthesis Protein SpsA, Chain A"/>
    <property type="match status" value="1"/>
</dbReference>
<reference evidence="2 3" key="1">
    <citation type="submission" date="2013-03" db="EMBL/GenBank/DDBJ databases">
        <title>Salinisphaera hydrothermalis C41B8 Genome Sequencing.</title>
        <authorList>
            <person name="Li C."/>
            <person name="Lai Q."/>
            <person name="Shao Z."/>
        </authorList>
    </citation>
    <scope>NUCLEOTIDE SEQUENCE [LARGE SCALE GENOMIC DNA]</scope>
    <source>
        <strain evidence="2 3">C41B8</strain>
    </source>
</reference>
<feature type="transmembrane region" description="Helical" evidence="1">
    <location>
        <begin position="309"/>
        <end position="331"/>
    </location>
</feature>
<dbReference type="RefSeq" id="WP_037338231.1">
    <property type="nucleotide sequence ID" value="NZ_APNK01000017.1"/>
</dbReference>
<dbReference type="Proteomes" id="UP000028302">
    <property type="component" value="Unassembled WGS sequence"/>
</dbReference>
<dbReference type="EMBL" id="APNK01000017">
    <property type="protein sequence ID" value="KEZ77089.1"/>
    <property type="molecule type" value="Genomic_DNA"/>
</dbReference>
<protein>
    <submittedName>
        <fullName evidence="2">Family 2 glycosyl transferase</fullName>
    </submittedName>
</protein>
<dbReference type="OrthoDB" id="396512at2"/>
<name>A0A084IK55_SALHC</name>
<evidence type="ECO:0000256" key="1">
    <source>
        <dbReference type="SAM" id="Phobius"/>
    </source>
</evidence>
<feature type="transmembrane region" description="Helical" evidence="1">
    <location>
        <begin position="281"/>
        <end position="302"/>
    </location>
</feature>
<dbReference type="PANTHER" id="PTHR43646">
    <property type="entry name" value="GLYCOSYLTRANSFERASE"/>
    <property type="match status" value="1"/>
</dbReference>
<dbReference type="SUPFAM" id="SSF53448">
    <property type="entry name" value="Nucleotide-diphospho-sugar transferases"/>
    <property type="match status" value="1"/>
</dbReference>
<keyword evidence="2" id="KW-0808">Transferase</keyword>
<dbReference type="GO" id="GO:0016740">
    <property type="term" value="F:transferase activity"/>
    <property type="evidence" value="ECO:0007669"/>
    <property type="project" value="UniProtKB-KW"/>
</dbReference>
<dbReference type="eggNOG" id="COG1215">
    <property type="taxonomic scope" value="Bacteria"/>
</dbReference>
<dbReference type="PANTHER" id="PTHR43646:SF3">
    <property type="entry name" value="SLR1566 PROTEIN"/>
    <property type="match status" value="1"/>
</dbReference>
<gene>
    <name evidence="2" type="ORF">C41B8_11583</name>
</gene>
<dbReference type="NCBIfam" id="TIGR03469">
    <property type="entry name" value="HpnB"/>
    <property type="match status" value="1"/>
</dbReference>
<comment type="caution">
    <text evidence="2">The sequence shown here is derived from an EMBL/GenBank/DDBJ whole genome shotgun (WGS) entry which is preliminary data.</text>
</comment>
<evidence type="ECO:0000313" key="2">
    <source>
        <dbReference type="EMBL" id="KEZ77089.1"/>
    </source>
</evidence>
<evidence type="ECO:0000313" key="3">
    <source>
        <dbReference type="Proteomes" id="UP000028302"/>
    </source>
</evidence>
<dbReference type="Pfam" id="PF13641">
    <property type="entry name" value="Glyco_tranf_2_3"/>
    <property type="match status" value="1"/>
</dbReference>
<proteinExistence type="predicted"/>
<keyword evidence="1" id="KW-0812">Transmembrane</keyword>
<accession>A0A084IK55</accession>
<sequence>MLLTTLVLTSLIIWLGLLAQPWLPWLLRERFAARAADAQTADLSDVTVLIPARDEAEALERTLAALAEQGTGLSVVVIDDNSTDGTGDIARAAPLDRLTVLTGQPLPEGWTGKLWALEQARQHVATSRVVLLDADIRIAPGTIAGLKAKAMAENRQMVSLMAHLRMTSLPERLLIPAFIYFFKLLYPFALSNAGSRYVAAAAGGCVLIDTAMLERIGGFGALRDAVIDDCTLARCVRRSGGRTWVGVTHAAVSLRGYDDFEGIHAMVARSAYSQLRYSPGLLAGCTLAMGLMFWLPPLALILGDSTARWLGLAAWIAMAVSYIPTLTYYGLSRFWAVGLPLIGTIYLGMTWSSALRYWRGVRTAWRGRAYHRS</sequence>
<dbReference type="InterPro" id="IPR017832">
    <property type="entry name" value="Glyco_trans_2_hopen-assoc_HpnB"/>
</dbReference>
<feature type="transmembrane region" description="Helical" evidence="1">
    <location>
        <begin position="337"/>
        <end position="358"/>
    </location>
</feature>
<organism evidence="2 3">
    <name type="scientific">Salinisphaera hydrothermalis (strain C41B8)</name>
    <dbReference type="NCBI Taxonomy" id="1304275"/>
    <lineage>
        <taxon>Bacteria</taxon>
        <taxon>Pseudomonadati</taxon>
        <taxon>Pseudomonadota</taxon>
        <taxon>Gammaproteobacteria</taxon>
        <taxon>Salinisphaerales</taxon>
        <taxon>Salinisphaeraceae</taxon>
        <taxon>Salinisphaera</taxon>
    </lineage>
</organism>
<dbReference type="STRING" id="1304275.C41B8_11583"/>